<sequence>QEGLITKAYGKTVAYSDYLTFIIQRLYFAKYVKSFSRMRQDLNLYLSLVLLTDICGRGCKIARHPLHLNHLFPRQLRHCGRQNLQTLQSTTRRLRRLPRYSDLPPIGQRITEEPDQPESHHKKVQTPARPPGQYHGQASQKGAYRMDYLVTSSYIDMLAELEQAQASETHTAAVLLR</sequence>
<accession>A0AAN6NIL4</accession>
<evidence type="ECO:0000313" key="3">
    <source>
        <dbReference type="Proteomes" id="UP001303222"/>
    </source>
</evidence>
<dbReference type="AlphaFoldDB" id="A0AAN6NIL4"/>
<organism evidence="2 3">
    <name type="scientific">Pseudoneurospora amorphoporcata</name>
    <dbReference type="NCBI Taxonomy" id="241081"/>
    <lineage>
        <taxon>Eukaryota</taxon>
        <taxon>Fungi</taxon>
        <taxon>Dikarya</taxon>
        <taxon>Ascomycota</taxon>
        <taxon>Pezizomycotina</taxon>
        <taxon>Sordariomycetes</taxon>
        <taxon>Sordariomycetidae</taxon>
        <taxon>Sordariales</taxon>
        <taxon>Sordariaceae</taxon>
        <taxon>Pseudoneurospora</taxon>
    </lineage>
</organism>
<dbReference type="Proteomes" id="UP001303222">
    <property type="component" value="Unassembled WGS sequence"/>
</dbReference>
<reference evidence="2" key="2">
    <citation type="submission" date="2023-06" db="EMBL/GenBank/DDBJ databases">
        <authorList>
            <consortium name="Lawrence Berkeley National Laboratory"/>
            <person name="Mondo S.J."/>
            <person name="Hensen N."/>
            <person name="Bonometti L."/>
            <person name="Westerberg I."/>
            <person name="Brannstrom I.O."/>
            <person name="Guillou S."/>
            <person name="Cros-Aarteil S."/>
            <person name="Calhoun S."/>
            <person name="Haridas S."/>
            <person name="Kuo A."/>
            <person name="Pangilinan J."/>
            <person name="Riley R."/>
            <person name="Labutti K."/>
            <person name="Andreopoulos B."/>
            <person name="Lipzen A."/>
            <person name="Chen C."/>
            <person name="Yanf M."/>
            <person name="Daum C."/>
            <person name="Ng V."/>
            <person name="Clum A."/>
            <person name="Steindorff A."/>
            <person name="Ohm R."/>
            <person name="Martin F."/>
            <person name="Silar P."/>
            <person name="Natvig D."/>
            <person name="Lalanne C."/>
            <person name="Gautier V."/>
            <person name="Ament-Velasquez S.L."/>
            <person name="Kruys A."/>
            <person name="Hutchinson M.I."/>
            <person name="Powell A.J."/>
            <person name="Barry K."/>
            <person name="Miller A.N."/>
            <person name="Grigoriev I.V."/>
            <person name="Debuchy R."/>
            <person name="Gladieux P."/>
            <person name="Thoren M.H."/>
            <person name="Johannesson H."/>
        </authorList>
    </citation>
    <scope>NUCLEOTIDE SEQUENCE</scope>
    <source>
        <strain evidence="2">CBS 626.80</strain>
    </source>
</reference>
<dbReference type="EMBL" id="MU859874">
    <property type="protein sequence ID" value="KAK3946501.1"/>
    <property type="molecule type" value="Genomic_DNA"/>
</dbReference>
<protein>
    <submittedName>
        <fullName evidence="2">Uncharacterized protein</fullName>
    </submittedName>
</protein>
<evidence type="ECO:0000256" key="1">
    <source>
        <dbReference type="SAM" id="MobiDB-lite"/>
    </source>
</evidence>
<proteinExistence type="predicted"/>
<comment type="caution">
    <text evidence="2">The sequence shown here is derived from an EMBL/GenBank/DDBJ whole genome shotgun (WGS) entry which is preliminary data.</text>
</comment>
<feature type="non-terminal residue" evidence="2">
    <location>
        <position position="1"/>
    </location>
</feature>
<name>A0AAN6NIL4_9PEZI</name>
<evidence type="ECO:0000313" key="2">
    <source>
        <dbReference type="EMBL" id="KAK3946501.1"/>
    </source>
</evidence>
<reference evidence="2" key="1">
    <citation type="journal article" date="2023" name="Mol. Phylogenet. Evol.">
        <title>Genome-scale phylogeny and comparative genomics of the fungal order Sordariales.</title>
        <authorList>
            <person name="Hensen N."/>
            <person name="Bonometti L."/>
            <person name="Westerberg I."/>
            <person name="Brannstrom I.O."/>
            <person name="Guillou S."/>
            <person name="Cros-Aarteil S."/>
            <person name="Calhoun S."/>
            <person name="Haridas S."/>
            <person name="Kuo A."/>
            <person name="Mondo S."/>
            <person name="Pangilinan J."/>
            <person name="Riley R."/>
            <person name="LaButti K."/>
            <person name="Andreopoulos B."/>
            <person name="Lipzen A."/>
            <person name="Chen C."/>
            <person name="Yan M."/>
            <person name="Daum C."/>
            <person name="Ng V."/>
            <person name="Clum A."/>
            <person name="Steindorff A."/>
            <person name="Ohm R.A."/>
            <person name="Martin F."/>
            <person name="Silar P."/>
            <person name="Natvig D.O."/>
            <person name="Lalanne C."/>
            <person name="Gautier V."/>
            <person name="Ament-Velasquez S.L."/>
            <person name="Kruys A."/>
            <person name="Hutchinson M.I."/>
            <person name="Powell A.J."/>
            <person name="Barry K."/>
            <person name="Miller A.N."/>
            <person name="Grigoriev I.V."/>
            <person name="Debuchy R."/>
            <person name="Gladieux P."/>
            <person name="Hiltunen Thoren M."/>
            <person name="Johannesson H."/>
        </authorList>
    </citation>
    <scope>NUCLEOTIDE SEQUENCE</scope>
    <source>
        <strain evidence="2">CBS 626.80</strain>
    </source>
</reference>
<feature type="region of interest" description="Disordered" evidence="1">
    <location>
        <begin position="105"/>
        <end position="140"/>
    </location>
</feature>
<gene>
    <name evidence="2" type="ORF">QBC32DRAFT_225966</name>
</gene>
<keyword evidence="3" id="KW-1185">Reference proteome</keyword>